<evidence type="ECO:0000313" key="5">
    <source>
        <dbReference type="Proteomes" id="UP000247634"/>
    </source>
</evidence>
<evidence type="ECO:0000313" key="4">
    <source>
        <dbReference type="EMBL" id="AWT41056.1"/>
    </source>
</evidence>
<organism evidence="4 5">
    <name type="scientific">Streptomyces actuosus</name>
    <dbReference type="NCBI Taxonomy" id="1885"/>
    <lineage>
        <taxon>Bacteria</taxon>
        <taxon>Bacillati</taxon>
        <taxon>Actinomycetota</taxon>
        <taxon>Actinomycetes</taxon>
        <taxon>Kitasatosporales</taxon>
        <taxon>Streptomycetaceae</taxon>
        <taxon>Streptomyces</taxon>
    </lineage>
</organism>
<dbReference type="OrthoDB" id="4327874at2"/>
<keyword evidence="3" id="KW-0732">Signal</keyword>
<dbReference type="KEGG" id="sact:DMT42_01055"/>
<gene>
    <name evidence="4" type="ORF">DMT42_01055</name>
</gene>
<reference evidence="4 5" key="1">
    <citation type="submission" date="2018-06" db="EMBL/GenBank/DDBJ databases">
        <title>The complete genome sequence of a nosiheptide producer Streptomyces actuosus ATCC 25421: deducing the ability of producing a new class III lantibiotics.</title>
        <authorList>
            <person name="Liu W."/>
            <person name="Sun F."/>
            <person name="Hu Y."/>
        </authorList>
    </citation>
    <scope>NUCLEOTIDE SEQUENCE [LARGE SCALE GENOMIC DNA]</scope>
    <source>
        <strain evidence="4 5">ATCC 25421</strain>
    </source>
</reference>
<evidence type="ECO:0000256" key="1">
    <source>
        <dbReference type="SAM" id="Coils"/>
    </source>
</evidence>
<keyword evidence="5" id="KW-1185">Reference proteome</keyword>
<protein>
    <recommendedName>
        <fullName evidence="6">Peptidase</fullName>
    </recommendedName>
</protein>
<dbReference type="AlphaFoldDB" id="A0A2U9NUZ8"/>
<proteinExistence type="predicted"/>
<name>A0A2U9NUZ8_STRAS</name>
<feature type="chain" id="PRO_5015924657" description="Peptidase" evidence="3">
    <location>
        <begin position="30"/>
        <end position="444"/>
    </location>
</feature>
<feature type="coiled-coil region" evidence="1">
    <location>
        <begin position="103"/>
        <end position="146"/>
    </location>
</feature>
<sequence>MKIPRSLAVAAAVAVVTPVALFSAAPAFAGEAAVGQTQDQPTYAELVKAAEDAGKAYDLAVAAKAEGREELETTLGELDSDTHPLKAAALDTAKAAKAAADARTAAEKAVTEAKAKLEAAQNDIERAEAQQALDSAEGDLAKAVTAQQAAAAAAEKAQTALDDARVAAVRKYSLLEQALDKALADKQAADKALAAAKECVREAGLTSLAVGLPSKLVAGTTVDFTLRVTNGTTRTLTVDPLVSIHVAGEGAGTKSVLGVEWSDGSRWRPLSGEGSEHIAHVDAMKPGEHSDVKLRMKADSPATAKDALALFAGDASDAYRPCVLGPMKRYDFQVLPAGSTTDPGDDAEPAQPGDQDDSRPGPDTPGQGTGARPQGGAAQQATGAAGTTQAAAAVGTGGATLAATGSSSATLPMAGAGASAVVLGAAAVAAVRRRSSDSGSARAL</sequence>
<accession>A0A2U9NUZ8</accession>
<evidence type="ECO:0008006" key="6">
    <source>
        <dbReference type="Google" id="ProtNLM"/>
    </source>
</evidence>
<feature type="compositionally biased region" description="Low complexity" evidence="2">
    <location>
        <begin position="370"/>
        <end position="384"/>
    </location>
</feature>
<dbReference type="EMBL" id="CP029788">
    <property type="protein sequence ID" value="AWT41056.1"/>
    <property type="molecule type" value="Genomic_DNA"/>
</dbReference>
<evidence type="ECO:0000256" key="2">
    <source>
        <dbReference type="SAM" id="MobiDB-lite"/>
    </source>
</evidence>
<feature type="signal peptide" evidence="3">
    <location>
        <begin position="1"/>
        <end position="29"/>
    </location>
</feature>
<dbReference type="Proteomes" id="UP000247634">
    <property type="component" value="Chromosome"/>
</dbReference>
<dbReference type="RefSeq" id="WP_110625992.1">
    <property type="nucleotide sequence ID" value="NZ_CP029788.1"/>
</dbReference>
<evidence type="ECO:0000256" key="3">
    <source>
        <dbReference type="SAM" id="SignalP"/>
    </source>
</evidence>
<feature type="region of interest" description="Disordered" evidence="2">
    <location>
        <begin position="334"/>
        <end position="384"/>
    </location>
</feature>
<keyword evidence="1" id="KW-0175">Coiled coil</keyword>